<reference evidence="3" key="1">
    <citation type="submission" date="2019-12" db="EMBL/GenBank/DDBJ databases">
        <title>Genome sequence of Babesia ovis.</title>
        <authorList>
            <person name="Yamagishi J."/>
            <person name="Sevinc F."/>
            <person name="Xuan X."/>
        </authorList>
    </citation>
    <scope>NUCLEOTIDE SEQUENCE</scope>
    <source>
        <strain evidence="3">Selcuk</strain>
    </source>
</reference>
<dbReference type="Proteomes" id="UP001057455">
    <property type="component" value="Unassembled WGS sequence"/>
</dbReference>
<feature type="region of interest" description="Disordered" evidence="1">
    <location>
        <begin position="136"/>
        <end position="167"/>
    </location>
</feature>
<feature type="compositionally biased region" description="Basic and acidic residues" evidence="1">
    <location>
        <begin position="72"/>
        <end position="84"/>
    </location>
</feature>
<feature type="chain" id="PRO_5040931741" evidence="2">
    <location>
        <begin position="22"/>
        <end position="232"/>
    </location>
</feature>
<keyword evidence="2" id="KW-0732">Signal</keyword>
<proteinExistence type="predicted"/>
<organism evidence="3 4">
    <name type="scientific">Babesia ovis</name>
    <dbReference type="NCBI Taxonomy" id="5869"/>
    <lineage>
        <taxon>Eukaryota</taxon>
        <taxon>Sar</taxon>
        <taxon>Alveolata</taxon>
        <taxon>Apicomplexa</taxon>
        <taxon>Aconoidasida</taxon>
        <taxon>Piroplasmida</taxon>
        <taxon>Babesiidae</taxon>
        <taxon>Babesia</taxon>
    </lineage>
</organism>
<evidence type="ECO:0000313" key="4">
    <source>
        <dbReference type="Proteomes" id="UP001057455"/>
    </source>
</evidence>
<dbReference type="AlphaFoldDB" id="A0A9W5T9H2"/>
<accession>A0A9W5T9H2</accession>
<protein>
    <submittedName>
        <fullName evidence="3">Methyl-accepting chemotaxis factor, putative</fullName>
    </submittedName>
</protein>
<feature type="signal peptide" evidence="2">
    <location>
        <begin position="1"/>
        <end position="21"/>
    </location>
</feature>
<name>A0A9W5T9H2_BABOV</name>
<keyword evidence="4" id="KW-1185">Reference proteome</keyword>
<dbReference type="OrthoDB" id="367238at2759"/>
<gene>
    <name evidence="3" type="ORF">BaOVIS_009250</name>
</gene>
<sequence length="232" mass="26161">MWLFQRLCRLLALGYLTGVRALLEHNDITDIPPAHASQAATPEAPSVTPTPSLENVPKYEHEVDPDGSFHQTLKDNATKPTPIDRLDEMSKDITREIANNPYFKIPQYDRKIRELAILHPAVMEQLGVYVIPLKKSTEKTEDQSSDTKATDGGETLDINAKATEKANSDTAVRSNLSYILEQSEMIKAMTPEQKLQFIPRLKDTIVYEIMKNVRTIEELSAKVAENEVFDTH</sequence>
<dbReference type="EMBL" id="BLIY01000006">
    <property type="protein sequence ID" value="GFE53521.1"/>
    <property type="molecule type" value="Genomic_DNA"/>
</dbReference>
<evidence type="ECO:0000256" key="1">
    <source>
        <dbReference type="SAM" id="MobiDB-lite"/>
    </source>
</evidence>
<evidence type="ECO:0000256" key="2">
    <source>
        <dbReference type="SAM" id="SignalP"/>
    </source>
</evidence>
<feature type="region of interest" description="Disordered" evidence="1">
    <location>
        <begin position="33"/>
        <end position="84"/>
    </location>
</feature>
<comment type="caution">
    <text evidence="3">The sequence shown here is derived from an EMBL/GenBank/DDBJ whole genome shotgun (WGS) entry which is preliminary data.</text>
</comment>
<evidence type="ECO:0000313" key="3">
    <source>
        <dbReference type="EMBL" id="GFE53521.1"/>
    </source>
</evidence>